<organism evidence="2 3">
    <name type="scientific">Asticcacaulis taihuensis</name>
    <dbReference type="NCBI Taxonomy" id="260084"/>
    <lineage>
        <taxon>Bacteria</taxon>
        <taxon>Pseudomonadati</taxon>
        <taxon>Pseudomonadota</taxon>
        <taxon>Alphaproteobacteria</taxon>
        <taxon>Caulobacterales</taxon>
        <taxon>Caulobacteraceae</taxon>
        <taxon>Asticcacaulis</taxon>
    </lineage>
</organism>
<sequence>MTSVGAFFTYRQGVNIAILANYILLAILIAINAVAVPCEPTAARLIVILLWILVLLVIAYVWATCRNRLWWMLPQILALIVAIISTATMTIYQSQGSGDICLYDPNPIKFDLIEEK</sequence>
<dbReference type="Proteomes" id="UP000199150">
    <property type="component" value="Unassembled WGS sequence"/>
</dbReference>
<feature type="transmembrane region" description="Helical" evidence="1">
    <location>
        <begin position="42"/>
        <end position="63"/>
    </location>
</feature>
<keyword evidence="1" id="KW-0812">Transmembrane</keyword>
<accession>A0A1G4Q2C3</accession>
<evidence type="ECO:0000256" key="1">
    <source>
        <dbReference type="SAM" id="Phobius"/>
    </source>
</evidence>
<evidence type="ECO:0000313" key="3">
    <source>
        <dbReference type="Proteomes" id="UP000199150"/>
    </source>
</evidence>
<dbReference type="EMBL" id="FMTS01000001">
    <property type="protein sequence ID" value="SCW38595.1"/>
    <property type="molecule type" value="Genomic_DNA"/>
</dbReference>
<protein>
    <submittedName>
        <fullName evidence="2">Uncharacterized protein</fullName>
    </submittedName>
</protein>
<feature type="transmembrane region" description="Helical" evidence="1">
    <location>
        <begin position="69"/>
        <end position="92"/>
    </location>
</feature>
<proteinExistence type="predicted"/>
<evidence type="ECO:0000313" key="2">
    <source>
        <dbReference type="EMBL" id="SCW38595.1"/>
    </source>
</evidence>
<gene>
    <name evidence="2" type="ORF">SAMN02927928_0858</name>
</gene>
<reference evidence="3" key="1">
    <citation type="submission" date="2016-10" db="EMBL/GenBank/DDBJ databases">
        <authorList>
            <person name="Varghese N."/>
            <person name="Submissions S."/>
        </authorList>
    </citation>
    <scope>NUCLEOTIDE SEQUENCE [LARGE SCALE GENOMIC DNA]</scope>
    <source>
        <strain evidence="3">CGMCC 1.3431</strain>
    </source>
</reference>
<name>A0A1G4Q2C3_9CAUL</name>
<keyword evidence="1" id="KW-1133">Transmembrane helix</keyword>
<dbReference type="RefSeq" id="WP_090644041.1">
    <property type="nucleotide sequence ID" value="NZ_CBCRYE010000001.1"/>
</dbReference>
<keyword evidence="1" id="KW-0472">Membrane</keyword>
<keyword evidence="3" id="KW-1185">Reference proteome</keyword>
<feature type="transmembrane region" description="Helical" evidence="1">
    <location>
        <begin position="12"/>
        <end position="35"/>
    </location>
</feature>
<dbReference type="AlphaFoldDB" id="A0A1G4Q2C3"/>